<evidence type="ECO:0000259" key="1">
    <source>
        <dbReference type="SMART" id="SM00954"/>
    </source>
</evidence>
<dbReference type="Gene3D" id="3.30.460.10">
    <property type="entry name" value="Beta Polymerase, domain 2"/>
    <property type="match status" value="1"/>
</dbReference>
<evidence type="ECO:0000313" key="2">
    <source>
        <dbReference type="EMBL" id="TCV97733.1"/>
    </source>
</evidence>
<dbReference type="Pfam" id="PF04607">
    <property type="entry name" value="RelA_SpoT"/>
    <property type="match status" value="1"/>
</dbReference>
<proteinExistence type="predicted"/>
<dbReference type="InterPro" id="IPR007685">
    <property type="entry name" value="RelA_SpoT"/>
</dbReference>
<reference evidence="2 3" key="1">
    <citation type="submission" date="2019-03" db="EMBL/GenBank/DDBJ databases">
        <title>Above-ground endophytic microbial communities from plants in different locations in the United States.</title>
        <authorList>
            <person name="Frank C."/>
        </authorList>
    </citation>
    <scope>NUCLEOTIDE SEQUENCE [LARGE SCALE GENOMIC DNA]</scope>
    <source>
        <strain evidence="2 3">LP_13_YM</strain>
    </source>
</reference>
<accession>A0A4R3Z1R2</accession>
<feature type="domain" description="RelA/SpoT" evidence="1">
    <location>
        <begin position="1"/>
        <end position="97"/>
    </location>
</feature>
<dbReference type="AlphaFoldDB" id="A0A4R3Z1R2"/>
<dbReference type="PANTHER" id="PTHR47837">
    <property type="entry name" value="GTP PYROPHOSPHOKINASE YJBM"/>
    <property type="match status" value="1"/>
</dbReference>
<dbReference type="Proteomes" id="UP000295645">
    <property type="component" value="Unassembled WGS sequence"/>
</dbReference>
<dbReference type="RefSeq" id="WP_165973495.1">
    <property type="nucleotide sequence ID" value="NZ_SMCS01000001.1"/>
</dbReference>
<protein>
    <submittedName>
        <fullName evidence="2">RelA/SpoT family protein</fullName>
    </submittedName>
</protein>
<dbReference type="PANTHER" id="PTHR47837:SF1">
    <property type="entry name" value="GTP PYROPHOSPHOKINASE YJBM"/>
    <property type="match status" value="1"/>
</dbReference>
<dbReference type="EMBL" id="SMCS01000001">
    <property type="protein sequence ID" value="TCV97733.1"/>
    <property type="molecule type" value="Genomic_DNA"/>
</dbReference>
<dbReference type="GO" id="GO:0015969">
    <property type="term" value="P:guanosine tetraphosphate metabolic process"/>
    <property type="evidence" value="ECO:0007669"/>
    <property type="project" value="InterPro"/>
</dbReference>
<organism evidence="2 3">
    <name type="scientific">Luteibacter rhizovicinus</name>
    <dbReference type="NCBI Taxonomy" id="242606"/>
    <lineage>
        <taxon>Bacteria</taxon>
        <taxon>Pseudomonadati</taxon>
        <taxon>Pseudomonadota</taxon>
        <taxon>Gammaproteobacteria</taxon>
        <taxon>Lysobacterales</taxon>
        <taxon>Rhodanobacteraceae</taxon>
        <taxon>Luteibacter</taxon>
    </lineage>
</organism>
<dbReference type="CDD" id="cd05399">
    <property type="entry name" value="NT_Rel-Spo_like"/>
    <property type="match status" value="1"/>
</dbReference>
<sequence length="261" mass="28989">MQDIAGLRAILASQVKVDQLYDSYINSRLRHELVNEKDYIVTPKDDGYRGIHLVYRYASDRASDLAGLHVELQLRTALQHAWATAVETVDAFMGESIKAGRATEDWASFFCLASAAFALQERAAPPNAHLSRGYDDVVTDLRASEAGLQVAAKLRGFTVAANRISTSGRSRNTYHLVILDMGVRRLSIRSYSATEQQQANLEYQAVEERVRSGEPLNPVLITGGSVDGLRKSYPNYFLDARNFIESVERVIGRIPLSPTRA</sequence>
<dbReference type="SMART" id="SM00954">
    <property type="entry name" value="RelA_SpoT"/>
    <property type="match status" value="1"/>
</dbReference>
<keyword evidence="3" id="KW-1185">Reference proteome</keyword>
<dbReference type="InterPro" id="IPR052366">
    <property type="entry name" value="GTP_Pyrophosphokinase"/>
</dbReference>
<comment type="caution">
    <text evidence="2">The sequence shown here is derived from an EMBL/GenBank/DDBJ whole genome shotgun (WGS) entry which is preliminary data.</text>
</comment>
<dbReference type="InterPro" id="IPR043519">
    <property type="entry name" value="NT_sf"/>
</dbReference>
<name>A0A4R3Z1R2_9GAMM</name>
<gene>
    <name evidence="2" type="ORF">EC912_101750</name>
</gene>
<evidence type="ECO:0000313" key="3">
    <source>
        <dbReference type="Proteomes" id="UP000295645"/>
    </source>
</evidence>
<dbReference type="SUPFAM" id="SSF81301">
    <property type="entry name" value="Nucleotidyltransferase"/>
    <property type="match status" value="1"/>
</dbReference>